<reference evidence="1" key="1">
    <citation type="submission" date="2014-09" db="EMBL/GenBank/DDBJ databases">
        <authorList>
            <person name="Magalhaes I.L.F."/>
            <person name="Oliveira U."/>
            <person name="Santos F.R."/>
            <person name="Vidigal T.H.D.A."/>
            <person name="Brescovit A.D."/>
            <person name="Santos A.J."/>
        </authorList>
    </citation>
    <scope>NUCLEOTIDE SEQUENCE</scope>
    <source>
        <tissue evidence="1">Shoot tissue taken approximately 20 cm above the soil surface</tissue>
    </source>
</reference>
<protein>
    <submittedName>
        <fullName evidence="1">Uncharacterized protein</fullName>
    </submittedName>
</protein>
<name>A0A0A9G0W2_ARUDO</name>
<evidence type="ECO:0000313" key="1">
    <source>
        <dbReference type="EMBL" id="JAE16171.1"/>
    </source>
</evidence>
<accession>A0A0A9G0W2</accession>
<reference evidence="1" key="2">
    <citation type="journal article" date="2015" name="Data Brief">
        <title>Shoot transcriptome of the giant reed, Arundo donax.</title>
        <authorList>
            <person name="Barrero R.A."/>
            <person name="Guerrero F.D."/>
            <person name="Moolhuijzen P."/>
            <person name="Goolsby J.A."/>
            <person name="Tidwell J."/>
            <person name="Bellgard S.E."/>
            <person name="Bellgard M.I."/>
        </authorList>
    </citation>
    <scope>NUCLEOTIDE SEQUENCE</scope>
    <source>
        <tissue evidence="1">Shoot tissue taken approximately 20 cm above the soil surface</tissue>
    </source>
</reference>
<sequence length="57" mass="6203">MQLLLAEGKRRHCAWVGMSGGCYVREAHAAARAQRGGRGFYGLLGFVLGFDWLMGCA</sequence>
<dbReference type="AlphaFoldDB" id="A0A0A9G0W2"/>
<dbReference type="EMBL" id="GBRH01181725">
    <property type="protein sequence ID" value="JAE16171.1"/>
    <property type="molecule type" value="Transcribed_RNA"/>
</dbReference>
<proteinExistence type="predicted"/>
<organism evidence="1">
    <name type="scientific">Arundo donax</name>
    <name type="common">Giant reed</name>
    <name type="synonym">Donax arundinaceus</name>
    <dbReference type="NCBI Taxonomy" id="35708"/>
    <lineage>
        <taxon>Eukaryota</taxon>
        <taxon>Viridiplantae</taxon>
        <taxon>Streptophyta</taxon>
        <taxon>Embryophyta</taxon>
        <taxon>Tracheophyta</taxon>
        <taxon>Spermatophyta</taxon>
        <taxon>Magnoliopsida</taxon>
        <taxon>Liliopsida</taxon>
        <taxon>Poales</taxon>
        <taxon>Poaceae</taxon>
        <taxon>PACMAD clade</taxon>
        <taxon>Arundinoideae</taxon>
        <taxon>Arundineae</taxon>
        <taxon>Arundo</taxon>
    </lineage>
</organism>